<feature type="transmembrane region" description="Helical" evidence="8">
    <location>
        <begin position="297"/>
        <end position="314"/>
    </location>
</feature>
<reference evidence="10" key="1">
    <citation type="submission" date="2016-04" db="EMBL/GenBank/DDBJ databases">
        <authorList>
            <person name="Strepis N."/>
        </authorList>
    </citation>
    <scope>NUCLEOTIDE SEQUENCE [LARGE SCALE GENOMIC DNA]</scope>
</reference>
<dbReference type="SUPFAM" id="SSF81345">
    <property type="entry name" value="ABC transporter involved in vitamin B12 uptake, BtuC"/>
    <property type="match status" value="1"/>
</dbReference>
<feature type="transmembrane region" description="Helical" evidence="8">
    <location>
        <begin position="105"/>
        <end position="124"/>
    </location>
</feature>
<evidence type="ECO:0000256" key="4">
    <source>
        <dbReference type="ARBA" id="ARBA00022475"/>
    </source>
</evidence>
<evidence type="ECO:0000256" key="5">
    <source>
        <dbReference type="ARBA" id="ARBA00022692"/>
    </source>
</evidence>
<dbReference type="EMBL" id="FWEY01000001">
    <property type="protein sequence ID" value="SLM50939.1"/>
    <property type="molecule type" value="Genomic_DNA"/>
</dbReference>
<keyword evidence="4" id="KW-1003">Cell membrane</keyword>
<dbReference type="PANTHER" id="PTHR30472:SF19">
    <property type="entry name" value="PETROBACTIN IMPORT SYSTEM PERMEASE PROTEIN YCLO"/>
    <property type="match status" value="1"/>
</dbReference>
<proteinExistence type="inferred from homology"/>
<evidence type="ECO:0000313" key="9">
    <source>
        <dbReference type="EMBL" id="SLM50939.1"/>
    </source>
</evidence>
<keyword evidence="3" id="KW-0813">Transport</keyword>
<dbReference type="Gene3D" id="1.10.3470.10">
    <property type="entry name" value="ABC transporter involved in vitamin B12 uptake, BtuC"/>
    <property type="match status" value="1"/>
</dbReference>
<feature type="transmembrane region" description="Helical" evidence="8">
    <location>
        <begin position="48"/>
        <end position="68"/>
    </location>
</feature>
<dbReference type="RefSeq" id="WP_086941799.1">
    <property type="nucleotide sequence ID" value="NZ_FONM01000023.1"/>
</dbReference>
<dbReference type="PANTHER" id="PTHR30472">
    <property type="entry name" value="FERRIC ENTEROBACTIN TRANSPORT SYSTEM PERMEASE PROTEIN"/>
    <property type="match status" value="1"/>
</dbReference>
<keyword evidence="5 8" id="KW-0812">Transmembrane</keyword>
<dbReference type="GO" id="GO:0005886">
    <property type="term" value="C:plasma membrane"/>
    <property type="evidence" value="ECO:0007669"/>
    <property type="project" value="UniProtKB-SubCell"/>
</dbReference>
<dbReference type="STRING" id="43064.SAMN04488086_1237"/>
<dbReference type="GO" id="GO:0033214">
    <property type="term" value="P:siderophore-iron import into cell"/>
    <property type="evidence" value="ECO:0007669"/>
    <property type="project" value="TreeGrafter"/>
</dbReference>
<dbReference type="Pfam" id="PF01032">
    <property type="entry name" value="FecCD"/>
    <property type="match status" value="1"/>
</dbReference>
<feature type="transmembrane region" description="Helical" evidence="8">
    <location>
        <begin position="231"/>
        <end position="255"/>
    </location>
</feature>
<dbReference type="AlphaFoldDB" id="A0A1W1IDK0"/>
<keyword evidence="6 8" id="KW-1133">Transmembrane helix</keyword>
<evidence type="ECO:0000256" key="6">
    <source>
        <dbReference type="ARBA" id="ARBA00022989"/>
    </source>
</evidence>
<evidence type="ECO:0000256" key="8">
    <source>
        <dbReference type="SAM" id="Phobius"/>
    </source>
</evidence>
<accession>A0A1W1IDK0</accession>
<dbReference type="InterPro" id="IPR000522">
    <property type="entry name" value="ABC_transptr_permease_BtuC"/>
</dbReference>
<feature type="transmembrane region" description="Helical" evidence="8">
    <location>
        <begin position="136"/>
        <end position="157"/>
    </location>
</feature>
<evidence type="ECO:0000256" key="3">
    <source>
        <dbReference type="ARBA" id="ARBA00022448"/>
    </source>
</evidence>
<dbReference type="GO" id="GO:0022857">
    <property type="term" value="F:transmembrane transporter activity"/>
    <property type="evidence" value="ECO:0007669"/>
    <property type="project" value="InterPro"/>
</dbReference>
<evidence type="ECO:0000313" key="10">
    <source>
        <dbReference type="Proteomes" id="UP000195985"/>
    </source>
</evidence>
<dbReference type="InterPro" id="IPR037294">
    <property type="entry name" value="ABC_BtuC-like"/>
</dbReference>
<evidence type="ECO:0000256" key="2">
    <source>
        <dbReference type="ARBA" id="ARBA00007935"/>
    </source>
</evidence>
<name>A0A1W1IDK0_9LACT</name>
<organism evidence="9 10">
    <name type="scientific">Trichococcus pasteurii</name>
    <dbReference type="NCBI Taxonomy" id="43064"/>
    <lineage>
        <taxon>Bacteria</taxon>
        <taxon>Bacillati</taxon>
        <taxon>Bacillota</taxon>
        <taxon>Bacilli</taxon>
        <taxon>Lactobacillales</taxon>
        <taxon>Carnobacteriaceae</taxon>
        <taxon>Trichococcus</taxon>
    </lineage>
</organism>
<feature type="transmembrane region" description="Helical" evidence="8">
    <location>
        <begin position="267"/>
        <end position="285"/>
    </location>
</feature>
<protein>
    <submittedName>
        <fullName evidence="9">Abc transporter permease protein</fullName>
    </submittedName>
</protein>
<comment type="similarity">
    <text evidence="2">Belongs to the binding-protein-dependent transport system permease family. FecCD subfamily.</text>
</comment>
<keyword evidence="7 8" id="KW-0472">Membrane</keyword>
<dbReference type="CDD" id="cd06550">
    <property type="entry name" value="TM_ABC_iron-siderophores_like"/>
    <property type="match status" value="1"/>
</dbReference>
<dbReference type="OrthoDB" id="9796260at2"/>
<feature type="transmembrane region" description="Helical" evidence="8">
    <location>
        <begin position="12"/>
        <end position="28"/>
    </location>
</feature>
<gene>
    <name evidence="9" type="ORF">TPAS_612</name>
</gene>
<evidence type="ECO:0000256" key="1">
    <source>
        <dbReference type="ARBA" id="ARBA00004651"/>
    </source>
</evidence>
<dbReference type="Proteomes" id="UP000195985">
    <property type="component" value="Unassembled WGS sequence"/>
</dbReference>
<evidence type="ECO:0000256" key="7">
    <source>
        <dbReference type="ARBA" id="ARBA00023136"/>
    </source>
</evidence>
<sequence>MKNVLKNRIIMKRLAVMAVALALVYFFWNQGIGNMFILKLRSTKLLTFAVISISTAFATVSFQTVVHSNFLTPSILGVESFYRLLQTVLMFFSFSLLGSQLNAEWQFIFLLFLMLGSYFLLYRLSWNRKNYDMQVILMIGLVMGTFFNSISSFMQVLMDPNEYDKLQTKLYASFQNINDSVLVLAVPLAIYSIISLWRKRKVLEVLGLGAQTAKNLGVAVEMETKLTFMHVILLMTVSAALVGPMMFLGFVAANIAYRLFRTYCLNYLLPGASLLSFVMVVAGQFLAEEVFKLQTNLSILVELFGGIYFFWLLWKERGKL</sequence>
<comment type="subcellular location">
    <subcellularLocation>
        <location evidence="1">Cell membrane</location>
        <topology evidence="1">Multi-pass membrane protein</topology>
    </subcellularLocation>
</comment>
<keyword evidence="10" id="KW-1185">Reference proteome</keyword>